<evidence type="ECO:0000313" key="2">
    <source>
        <dbReference type="EMBL" id="MCM2516247.1"/>
    </source>
</evidence>
<protein>
    <recommendedName>
        <fullName evidence="4">Transcriptional regulator</fullName>
    </recommendedName>
</protein>
<reference evidence="2 3" key="1">
    <citation type="submission" date="2022-06" db="EMBL/GenBank/DDBJ databases">
        <title>Whole genome sequence of Streptomyces griseoincarnatus RB7AG.</title>
        <authorList>
            <person name="Ray L."/>
            <person name="Behera S."/>
            <person name="Panda A.N."/>
        </authorList>
    </citation>
    <scope>NUCLEOTIDE SEQUENCE [LARGE SCALE GENOMIC DNA]</scope>
    <source>
        <strain evidence="2 3">RB7AG</strain>
    </source>
</reference>
<evidence type="ECO:0000256" key="1">
    <source>
        <dbReference type="SAM" id="MobiDB-lite"/>
    </source>
</evidence>
<proteinExistence type="predicted"/>
<keyword evidence="3" id="KW-1185">Reference proteome</keyword>
<evidence type="ECO:0008006" key="4">
    <source>
        <dbReference type="Google" id="ProtNLM"/>
    </source>
</evidence>
<accession>A0ABT0VY45</accession>
<name>A0ABT0VY45_STRGI</name>
<organism evidence="2 3">
    <name type="scientific">Streptomyces griseoincarnatus</name>
    <dbReference type="NCBI Taxonomy" id="29305"/>
    <lineage>
        <taxon>Bacteria</taxon>
        <taxon>Bacillati</taxon>
        <taxon>Actinomycetota</taxon>
        <taxon>Actinomycetes</taxon>
        <taxon>Kitasatosporales</taxon>
        <taxon>Streptomycetaceae</taxon>
        <taxon>Streptomyces</taxon>
        <taxon>Streptomyces griseoincarnatus group</taxon>
    </lineage>
</organism>
<dbReference type="Proteomes" id="UP001523263">
    <property type="component" value="Unassembled WGS sequence"/>
</dbReference>
<feature type="region of interest" description="Disordered" evidence="1">
    <location>
        <begin position="75"/>
        <end position="127"/>
    </location>
</feature>
<dbReference type="EMBL" id="JAMQBH010000014">
    <property type="protein sequence ID" value="MCM2516247.1"/>
    <property type="molecule type" value="Genomic_DNA"/>
</dbReference>
<comment type="caution">
    <text evidence="2">The sequence shown here is derived from an EMBL/GenBank/DDBJ whole genome shotgun (WGS) entry which is preliminary data.</text>
</comment>
<dbReference type="RefSeq" id="WP_251099453.1">
    <property type="nucleotide sequence ID" value="NZ_JAMQBH010000014.1"/>
</dbReference>
<sequence length="127" mass="13433">MPPGPVGEGAGRTAEDVLDAETGAEFVLGRLAQDAERRVDDLLEIGERGLSPAPLFAHLTEWGAANLGRVEEARRAGVRRGPGPAVRHGGRGAGEVRPAGRQAWPVSKREIRPSSSTVNDQVVRISP</sequence>
<gene>
    <name evidence="2" type="ORF">NC658_23825</name>
</gene>
<evidence type="ECO:0000313" key="3">
    <source>
        <dbReference type="Proteomes" id="UP001523263"/>
    </source>
</evidence>